<gene>
    <name evidence="2" type="ORF">ElyMa_004172000</name>
</gene>
<feature type="region of interest" description="Disordered" evidence="1">
    <location>
        <begin position="52"/>
        <end position="147"/>
    </location>
</feature>
<feature type="compositionally biased region" description="Polar residues" evidence="1">
    <location>
        <begin position="84"/>
        <end position="94"/>
    </location>
</feature>
<evidence type="ECO:0000313" key="3">
    <source>
        <dbReference type="Proteomes" id="UP000762676"/>
    </source>
</evidence>
<dbReference type="EMBL" id="BMAT01008457">
    <property type="protein sequence ID" value="GFR85358.1"/>
    <property type="molecule type" value="Genomic_DNA"/>
</dbReference>
<comment type="caution">
    <text evidence="2">The sequence shown here is derived from an EMBL/GenBank/DDBJ whole genome shotgun (WGS) entry which is preliminary data.</text>
</comment>
<name>A0AAV4GHY1_9GAST</name>
<protein>
    <submittedName>
        <fullName evidence="2">Uncharacterized protein</fullName>
    </submittedName>
</protein>
<feature type="compositionally biased region" description="Basic and acidic residues" evidence="1">
    <location>
        <begin position="130"/>
        <end position="147"/>
    </location>
</feature>
<accession>A0AAV4GHY1</accession>
<organism evidence="2 3">
    <name type="scientific">Elysia marginata</name>
    <dbReference type="NCBI Taxonomy" id="1093978"/>
    <lineage>
        <taxon>Eukaryota</taxon>
        <taxon>Metazoa</taxon>
        <taxon>Spiralia</taxon>
        <taxon>Lophotrochozoa</taxon>
        <taxon>Mollusca</taxon>
        <taxon>Gastropoda</taxon>
        <taxon>Heterobranchia</taxon>
        <taxon>Euthyneura</taxon>
        <taxon>Panpulmonata</taxon>
        <taxon>Sacoglossa</taxon>
        <taxon>Placobranchoidea</taxon>
        <taxon>Plakobranchidae</taxon>
        <taxon>Elysia</taxon>
    </lineage>
</organism>
<keyword evidence="3" id="KW-1185">Reference proteome</keyword>
<dbReference type="Proteomes" id="UP000762676">
    <property type="component" value="Unassembled WGS sequence"/>
</dbReference>
<evidence type="ECO:0000313" key="2">
    <source>
        <dbReference type="EMBL" id="GFR85358.1"/>
    </source>
</evidence>
<sequence length="147" mass="15953">MLLALAAEQNEECKVHSYCEHGQRFVLDVEAKVENARHHSCRMCLVINEPNPSSIFENTQADSYHQDQYEDIGTGSGDTDTGSEQAYSGSENQGIGSGDTDTGSEDTNSRIDNDTGSEDTDTGINNTDTRTAEADTKTPEVKTSKPD</sequence>
<reference evidence="2 3" key="1">
    <citation type="journal article" date="2021" name="Elife">
        <title>Chloroplast acquisition without the gene transfer in kleptoplastic sea slugs, Plakobranchus ocellatus.</title>
        <authorList>
            <person name="Maeda T."/>
            <person name="Takahashi S."/>
            <person name="Yoshida T."/>
            <person name="Shimamura S."/>
            <person name="Takaki Y."/>
            <person name="Nagai Y."/>
            <person name="Toyoda A."/>
            <person name="Suzuki Y."/>
            <person name="Arimoto A."/>
            <person name="Ishii H."/>
            <person name="Satoh N."/>
            <person name="Nishiyama T."/>
            <person name="Hasebe M."/>
            <person name="Maruyama T."/>
            <person name="Minagawa J."/>
            <person name="Obokata J."/>
            <person name="Shigenobu S."/>
        </authorList>
    </citation>
    <scope>NUCLEOTIDE SEQUENCE [LARGE SCALE GENOMIC DNA]</scope>
</reference>
<feature type="compositionally biased region" description="Polar residues" evidence="1">
    <location>
        <begin position="52"/>
        <end position="63"/>
    </location>
</feature>
<dbReference type="AlphaFoldDB" id="A0AAV4GHY1"/>
<proteinExistence type="predicted"/>
<evidence type="ECO:0000256" key="1">
    <source>
        <dbReference type="SAM" id="MobiDB-lite"/>
    </source>
</evidence>